<keyword evidence="1 6" id="KW-0813">Transport</keyword>
<keyword evidence="5 6" id="KW-0411">Iron-sulfur</keyword>
<evidence type="ECO:0000259" key="7">
    <source>
        <dbReference type="PROSITE" id="PS51379"/>
    </source>
</evidence>
<keyword evidence="4 6" id="KW-0408">Iron</keyword>
<accession>A0A2G9ZKR7</accession>
<dbReference type="PROSITE" id="PS51379">
    <property type="entry name" value="4FE4S_FER_2"/>
    <property type="match status" value="1"/>
</dbReference>
<dbReference type="InterPro" id="IPR017900">
    <property type="entry name" value="4Fe4S_Fe_S_CS"/>
</dbReference>
<gene>
    <name evidence="8" type="ORF">COX22_02655</name>
</gene>
<dbReference type="InterPro" id="IPR001080">
    <property type="entry name" value="3Fe4S_ferredoxin"/>
</dbReference>
<dbReference type="PANTHER" id="PTHR36923">
    <property type="entry name" value="FERREDOXIN"/>
    <property type="match status" value="1"/>
</dbReference>
<comment type="function">
    <text evidence="6">Ferredoxins are iron-sulfur proteins that transfer electrons in a wide variety of metabolic reactions.</text>
</comment>
<dbReference type="PANTHER" id="PTHR36923:SF3">
    <property type="entry name" value="FERREDOXIN"/>
    <property type="match status" value="1"/>
</dbReference>
<dbReference type="AlphaFoldDB" id="A0A2G9ZKR7"/>
<proteinExistence type="predicted"/>
<protein>
    <recommendedName>
        <fullName evidence="6">Ferredoxin</fullName>
    </recommendedName>
</protein>
<evidence type="ECO:0000256" key="3">
    <source>
        <dbReference type="ARBA" id="ARBA00022982"/>
    </source>
</evidence>
<dbReference type="InterPro" id="IPR051269">
    <property type="entry name" value="Fe-S_cluster_ET"/>
</dbReference>
<comment type="caution">
    <text evidence="8">The sequence shown here is derived from an EMBL/GenBank/DDBJ whole genome shotgun (WGS) entry which is preliminary data.</text>
</comment>
<dbReference type="GO" id="GO:0005506">
    <property type="term" value="F:iron ion binding"/>
    <property type="evidence" value="ECO:0007669"/>
    <property type="project" value="UniProtKB-UniRule"/>
</dbReference>
<dbReference type="Proteomes" id="UP000230729">
    <property type="component" value="Unassembled WGS sequence"/>
</dbReference>
<evidence type="ECO:0000313" key="9">
    <source>
        <dbReference type="Proteomes" id="UP000230729"/>
    </source>
</evidence>
<evidence type="ECO:0000256" key="5">
    <source>
        <dbReference type="ARBA" id="ARBA00023014"/>
    </source>
</evidence>
<evidence type="ECO:0000256" key="6">
    <source>
        <dbReference type="RuleBase" id="RU368020"/>
    </source>
</evidence>
<dbReference type="GO" id="GO:0009055">
    <property type="term" value="F:electron transfer activity"/>
    <property type="evidence" value="ECO:0007669"/>
    <property type="project" value="UniProtKB-UniRule"/>
</dbReference>
<keyword evidence="3 6" id="KW-0249">Electron transport</keyword>
<organism evidence="8 9">
    <name type="scientific">Candidatus Falkowbacteria bacterium CG23_combo_of_CG06-09_8_20_14_all_49_15</name>
    <dbReference type="NCBI Taxonomy" id="1974572"/>
    <lineage>
        <taxon>Bacteria</taxon>
        <taxon>Candidatus Falkowiibacteriota</taxon>
    </lineage>
</organism>
<dbReference type="SUPFAM" id="SSF54862">
    <property type="entry name" value="4Fe-4S ferredoxins"/>
    <property type="match status" value="1"/>
</dbReference>
<dbReference type="PROSITE" id="PS00198">
    <property type="entry name" value="4FE4S_FER_1"/>
    <property type="match status" value="1"/>
</dbReference>
<dbReference type="Pfam" id="PF13370">
    <property type="entry name" value="Fer4_13"/>
    <property type="match status" value="1"/>
</dbReference>
<dbReference type="GO" id="GO:0051536">
    <property type="term" value="F:iron-sulfur cluster binding"/>
    <property type="evidence" value="ECO:0007669"/>
    <property type="project" value="UniProtKB-KW"/>
</dbReference>
<feature type="domain" description="4Fe-4S ferredoxin-type" evidence="7">
    <location>
        <begin position="1"/>
        <end position="29"/>
    </location>
</feature>
<dbReference type="Gene3D" id="3.30.70.20">
    <property type="match status" value="1"/>
</dbReference>
<evidence type="ECO:0000256" key="1">
    <source>
        <dbReference type="ARBA" id="ARBA00022448"/>
    </source>
</evidence>
<evidence type="ECO:0000256" key="4">
    <source>
        <dbReference type="ARBA" id="ARBA00023004"/>
    </source>
</evidence>
<dbReference type="EMBL" id="PCSD01000059">
    <property type="protein sequence ID" value="PIP33765.1"/>
    <property type="molecule type" value="Genomic_DNA"/>
</dbReference>
<dbReference type="PRINTS" id="PR00352">
    <property type="entry name" value="3FE4SFRDOXIN"/>
</dbReference>
<name>A0A2G9ZKR7_9BACT</name>
<dbReference type="InterPro" id="IPR017896">
    <property type="entry name" value="4Fe4S_Fe-S-bd"/>
</dbReference>
<keyword evidence="2 6" id="KW-0479">Metal-binding</keyword>
<evidence type="ECO:0000313" key="8">
    <source>
        <dbReference type="EMBL" id="PIP33765.1"/>
    </source>
</evidence>
<sequence>MAIKIIKEKCIGCGRCAELCPETFRLGEDGKSMVINEQNRDCAERAADHCPVEAIVVE</sequence>
<reference evidence="8 9" key="1">
    <citation type="submission" date="2017-09" db="EMBL/GenBank/DDBJ databases">
        <title>Depth-based differentiation of microbial function through sediment-hosted aquifers and enrichment of novel symbionts in the deep terrestrial subsurface.</title>
        <authorList>
            <person name="Probst A.J."/>
            <person name="Ladd B."/>
            <person name="Jarett J.K."/>
            <person name="Geller-Mcgrath D.E."/>
            <person name="Sieber C.M."/>
            <person name="Emerson J.B."/>
            <person name="Anantharaman K."/>
            <person name="Thomas B.C."/>
            <person name="Malmstrom R."/>
            <person name="Stieglmeier M."/>
            <person name="Klingl A."/>
            <person name="Woyke T."/>
            <person name="Ryan C.M."/>
            <person name="Banfield J.F."/>
        </authorList>
    </citation>
    <scope>NUCLEOTIDE SEQUENCE [LARGE SCALE GENOMIC DNA]</scope>
    <source>
        <strain evidence="8">CG23_combo_of_CG06-09_8_20_14_all_49_15</strain>
    </source>
</reference>
<evidence type="ECO:0000256" key="2">
    <source>
        <dbReference type="ARBA" id="ARBA00022723"/>
    </source>
</evidence>